<dbReference type="InterPro" id="IPR029000">
    <property type="entry name" value="Cyclophilin-like_dom_sf"/>
</dbReference>
<dbReference type="SUPFAM" id="SSF53448">
    <property type="entry name" value="Nucleotide-diphospho-sugar transferases"/>
    <property type="match status" value="1"/>
</dbReference>
<evidence type="ECO:0000313" key="19">
    <source>
        <dbReference type="Proteomes" id="UP000750711"/>
    </source>
</evidence>
<evidence type="ECO:0000259" key="17">
    <source>
        <dbReference type="PROSITE" id="PS50102"/>
    </source>
</evidence>
<dbReference type="FunFam" id="2.40.100.10:FF:000015">
    <property type="entry name" value="Peptidyl-prolyl cis-trans isomerase"/>
    <property type="match status" value="1"/>
</dbReference>
<comment type="subcellular location">
    <subcellularLocation>
        <location evidence="3">Nucleus</location>
    </subcellularLocation>
</comment>
<dbReference type="InterPro" id="IPR035538">
    <property type="entry name" value="Cyclophilin_PPIL4"/>
</dbReference>
<dbReference type="SUPFAM" id="SSF54928">
    <property type="entry name" value="RNA-binding domain, RBD"/>
    <property type="match status" value="1"/>
</dbReference>
<name>A0A9P8RMT8_9PEZI</name>
<keyword evidence="9 14" id="KW-0694">RNA-binding</keyword>
<dbReference type="InterPro" id="IPR029044">
    <property type="entry name" value="Nucleotide-diphossugar_trans"/>
</dbReference>
<dbReference type="InterPro" id="IPR012677">
    <property type="entry name" value="Nucleotide-bd_a/b_plait_sf"/>
</dbReference>
<evidence type="ECO:0000313" key="18">
    <source>
        <dbReference type="EMBL" id="KAH0557092.1"/>
    </source>
</evidence>
<evidence type="ECO:0000256" key="11">
    <source>
        <dbReference type="ARBA" id="ARBA00023235"/>
    </source>
</evidence>
<dbReference type="CDD" id="cd01921">
    <property type="entry name" value="cyclophilin_RRM"/>
    <property type="match status" value="1"/>
</dbReference>
<sequence>MSVLLETSAGDIVVDLFVDYAPKSCENFLKLCKLKYYNFSPIHGVQKNFSFQTGDPIGPESKDSDGGSSVWGLLEGPSKKIFPPEFHPKLKHTEKGTVSMATAPSTRDPDKRVTASQFIITTGNDLDYLDGKAAIFGKVVEGFDTLEKINDAFCDEKGRPLKDIRIRHTVVLDDPYDDPPTLVEPSESPVPSAAQLATVRLADDENLEEPRDEEAEDKRRREREARAQALTLEMVGDLPFAEVKPPENILFVCKLNPVTQDEDLELIFSRFGKILSCEVIRDRRTGDSLQYAFIEFENQKDCEQAYFKMQGVLIDDHRIHVDFSQSVSKLSETWRTATNSKRAKQAGGFGGVSGLEKKRQYRAVDNSAGQSEGYSMVFDRDEVRRRHEWGGERKAESRRSIQNRSRSRSPVRHTRDYSDRRLDKRHDDRRREDRSHDHYRDRDRDKYWRSNPKNNYLIYINALTVITFVAETHEFAQMATAVKDSVQNLLEQVHLTATKDAPSREPTAEQLDLLKEKYRSAGQDHVFAFYDSLSATEKASLYEQLSNIEPGYINQIAEDALNPVATKEQSKVSLEPLPESATASILDSKQEDLEKWYDSGLDLIAKNKVAVVLMAGGQGTRLGSADPKGCFNIGLPTGKSLFQIQAERIWKIQQLATKKRQGEGDVVVPWYVMTSGPTRGPTESFFKQHNYFGLEKDNVFIFEQGVLPCISNEGKILMESKSKVAVAPDGNGGIYQALAKSSALSDMSKRGIGHIHAYCVDNCLVKVADPVFIGFSASKKVDIATKVVRKRSANESVGLILLKNGKPDVVEYSEIDKETAEAKDPKQQDVLKFRAANIVNHYYSFSFLESVLSLATQLPHHVARKKIPHVDTKSGETVKPEKPNGIKLEQFVFDVFPHLELGKFACMEVKREDEFSPLKNAKGTGEDDPDTSKRDILEQGKRWVQAAGVVVTSESDTDTGVEVSPLISYAREGLGFLKDREIKAPAVIEKEN</sequence>
<evidence type="ECO:0000256" key="1">
    <source>
        <dbReference type="ARBA" id="ARBA00000971"/>
    </source>
</evidence>
<dbReference type="EC" id="5.2.1.8" evidence="5"/>
<dbReference type="InterPro" id="IPR002130">
    <property type="entry name" value="Cyclophilin-type_PPIase_dom"/>
</dbReference>
<evidence type="ECO:0000256" key="10">
    <source>
        <dbReference type="ARBA" id="ARBA00023110"/>
    </source>
</evidence>
<dbReference type="Proteomes" id="UP000750711">
    <property type="component" value="Unassembled WGS sequence"/>
</dbReference>
<dbReference type="PROSITE" id="PS50072">
    <property type="entry name" value="CSA_PPIASE_2"/>
    <property type="match status" value="1"/>
</dbReference>
<comment type="function">
    <text evidence="2">PPIases accelerate the folding of proteins. It catalyzes the cis-trans isomerization of proline imidic peptide bonds in oligopeptides.</text>
</comment>
<reference evidence="18" key="1">
    <citation type="submission" date="2021-03" db="EMBL/GenBank/DDBJ databases">
        <title>Comparative genomics and phylogenomic investigation of the class Geoglossomycetes provide insights into ecological specialization and systematics.</title>
        <authorList>
            <person name="Melie T."/>
            <person name="Pirro S."/>
            <person name="Miller A.N."/>
            <person name="Quandt A."/>
        </authorList>
    </citation>
    <scope>NUCLEOTIDE SEQUENCE</scope>
    <source>
        <strain evidence="18">CAQ_001_2017</strain>
    </source>
</reference>
<dbReference type="FunFam" id="3.30.70.330:FF:000377">
    <property type="entry name" value="Peptidyl-prolyl cis-trans isomerase"/>
    <property type="match status" value="1"/>
</dbReference>
<dbReference type="PRINTS" id="PR00153">
    <property type="entry name" value="CSAPPISMRASE"/>
</dbReference>
<evidence type="ECO:0000256" key="12">
    <source>
        <dbReference type="ARBA" id="ARBA00023242"/>
    </source>
</evidence>
<dbReference type="EMBL" id="JAGHQM010000914">
    <property type="protein sequence ID" value="KAH0557092.1"/>
    <property type="molecule type" value="Genomic_DNA"/>
</dbReference>
<evidence type="ECO:0000256" key="6">
    <source>
        <dbReference type="ARBA" id="ARBA00020587"/>
    </source>
</evidence>
<dbReference type="Gene3D" id="3.30.70.330">
    <property type="match status" value="1"/>
</dbReference>
<evidence type="ECO:0000256" key="8">
    <source>
        <dbReference type="ARBA" id="ARBA00022695"/>
    </source>
</evidence>
<dbReference type="PROSITE" id="PS50102">
    <property type="entry name" value="RRM"/>
    <property type="match status" value="1"/>
</dbReference>
<dbReference type="GO" id="GO:0070569">
    <property type="term" value="F:uridylyltransferase activity"/>
    <property type="evidence" value="ECO:0007669"/>
    <property type="project" value="InterPro"/>
</dbReference>
<dbReference type="Gene3D" id="2.40.100.10">
    <property type="entry name" value="Cyclophilin-like"/>
    <property type="match status" value="1"/>
</dbReference>
<keyword evidence="12" id="KW-0539">Nucleus</keyword>
<evidence type="ECO:0000259" key="16">
    <source>
        <dbReference type="PROSITE" id="PS50072"/>
    </source>
</evidence>
<accession>A0A9P8RMT8</accession>
<evidence type="ECO:0000256" key="5">
    <source>
        <dbReference type="ARBA" id="ARBA00013194"/>
    </source>
</evidence>
<keyword evidence="19" id="KW-1185">Reference proteome</keyword>
<evidence type="ECO:0000256" key="2">
    <source>
        <dbReference type="ARBA" id="ARBA00002388"/>
    </source>
</evidence>
<keyword evidence="8" id="KW-0548">Nucleotidyltransferase</keyword>
<dbReference type="Pfam" id="PF01704">
    <property type="entry name" value="UDPGP"/>
    <property type="match status" value="1"/>
</dbReference>
<evidence type="ECO:0000256" key="7">
    <source>
        <dbReference type="ARBA" id="ARBA00022679"/>
    </source>
</evidence>
<dbReference type="CDD" id="cd04193">
    <property type="entry name" value="UDPGlcNAc_PPase"/>
    <property type="match status" value="1"/>
</dbReference>
<gene>
    <name evidence="18" type="ORF">GP486_005120</name>
</gene>
<feature type="compositionally biased region" description="Basic and acidic residues" evidence="15">
    <location>
        <begin position="413"/>
        <end position="446"/>
    </location>
</feature>
<dbReference type="SUPFAM" id="SSF50891">
    <property type="entry name" value="Cyclophilin-like"/>
    <property type="match status" value="1"/>
</dbReference>
<feature type="compositionally biased region" description="Acidic residues" evidence="15">
    <location>
        <begin position="204"/>
        <end position="215"/>
    </location>
</feature>
<dbReference type="AlphaFoldDB" id="A0A9P8RMT8"/>
<dbReference type="SMART" id="SM00360">
    <property type="entry name" value="RRM"/>
    <property type="match status" value="1"/>
</dbReference>
<comment type="caution">
    <text evidence="18">The sequence shown here is derived from an EMBL/GenBank/DDBJ whole genome shotgun (WGS) entry which is preliminary data.</text>
</comment>
<keyword evidence="7" id="KW-0808">Transferase</keyword>
<evidence type="ECO:0000256" key="3">
    <source>
        <dbReference type="ARBA" id="ARBA00004123"/>
    </source>
</evidence>
<feature type="domain" description="RRM" evidence="17">
    <location>
        <begin position="248"/>
        <end position="326"/>
    </location>
</feature>
<comment type="catalytic activity">
    <reaction evidence="1">
        <text>[protein]-peptidylproline (omega=180) = [protein]-peptidylproline (omega=0)</text>
        <dbReference type="Rhea" id="RHEA:16237"/>
        <dbReference type="Rhea" id="RHEA-COMP:10747"/>
        <dbReference type="Rhea" id="RHEA-COMP:10748"/>
        <dbReference type="ChEBI" id="CHEBI:83833"/>
        <dbReference type="ChEBI" id="CHEBI:83834"/>
        <dbReference type="EC" id="5.2.1.8"/>
    </reaction>
</comment>
<proteinExistence type="inferred from homology"/>
<evidence type="ECO:0000256" key="14">
    <source>
        <dbReference type="PROSITE-ProRule" id="PRU00176"/>
    </source>
</evidence>
<dbReference type="Pfam" id="PF00076">
    <property type="entry name" value="RRM_1"/>
    <property type="match status" value="1"/>
</dbReference>
<dbReference type="GO" id="GO:0005634">
    <property type="term" value="C:nucleus"/>
    <property type="evidence" value="ECO:0007669"/>
    <property type="project" value="UniProtKB-SubCell"/>
</dbReference>
<protein>
    <recommendedName>
        <fullName evidence="6">Peptidyl-prolyl cis-trans isomerase-like 4</fullName>
        <ecNumber evidence="5">5.2.1.8</ecNumber>
    </recommendedName>
    <alternativeName>
        <fullName evidence="13">Rotamase</fullName>
    </alternativeName>
</protein>
<evidence type="ECO:0000256" key="9">
    <source>
        <dbReference type="ARBA" id="ARBA00022884"/>
    </source>
</evidence>
<keyword evidence="10" id="KW-0697">Rotamase</keyword>
<dbReference type="CDD" id="cd12235">
    <property type="entry name" value="RRM_PPIL4"/>
    <property type="match status" value="1"/>
</dbReference>
<comment type="similarity">
    <text evidence="4">Belongs to the cyclophilin-type PPIase family. PPIL4 subfamily.</text>
</comment>
<dbReference type="GO" id="GO:0003723">
    <property type="term" value="F:RNA binding"/>
    <property type="evidence" value="ECO:0007669"/>
    <property type="project" value="UniProtKB-UniRule"/>
</dbReference>
<feature type="region of interest" description="Disordered" evidence="15">
    <location>
        <begin position="201"/>
        <end position="223"/>
    </location>
</feature>
<dbReference type="InterPro" id="IPR035542">
    <property type="entry name" value="CRIP"/>
</dbReference>
<organism evidence="18 19">
    <name type="scientific">Trichoglossum hirsutum</name>
    <dbReference type="NCBI Taxonomy" id="265104"/>
    <lineage>
        <taxon>Eukaryota</taxon>
        <taxon>Fungi</taxon>
        <taxon>Dikarya</taxon>
        <taxon>Ascomycota</taxon>
        <taxon>Pezizomycotina</taxon>
        <taxon>Geoglossomycetes</taxon>
        <taxon>Geoglossales</taxon>
        <taxon>Geoglossaceae</taxon>
        <taxon>Trichoglossum</taxon>
    </lineage>
</organism>
<keyword evidence="11" id="KW-0413">Isomerase</keyword>
<dbReference type="GO" id="GO:0003755">
    <property type="term" value="F:peptidyl-prolyl cis-trans isomerase activity"/>
    <property type="evidence" value="ECO:0007669"/>
    <property type="project" value="UniProtKB-KW"/>
</dbReference>
<dbReference type="PANTHER" id="PTHR45843:SF1">
    <property type="entry name" value="PEPTIDYL-PROLYL CIS-TRANS ISOMERASE-LIKE 4"/>
    <property type="match status" value="1"/>
</dbReference>
<dbReference type="Gene3D" id="3.90.550.10">
    <property type="entry name" value="Spore Coat Polysaccharide Biosynthesis Protein SpsA, Chain A"/>
    <property type="match status" value="1"/>
</dbReference>
<evidence type="ECO:0000256" key="13">
    <source>
        <dbReference type="ARBA" id="ARBA00029569"/>
    </source>
</evidence>
<dbReference type="Pfam" id="PF00160">
    <property type="entry name" value="Pro_isomerase"/>
    <property type="match status" value="1"/>
</dbReference>
<dbReference type="FunFam" id="3.90.550.10:FF:000075">
    <property type="entry name" value="Probable UDP-N-acetylglucosamine pyrophosphorylase"/>
    <property type="match status" value="1"/>
</dbReference>
<evidence type="ECO:0000256" key="4">
    <source>
        <dbReference type="ARBA" id="ARBA00010739"/>
    </source>
</evidence>
<evidence type="ECO:0000256" key="15">
    <source>
        <dbReference type="SAM" id="MobiDB-lite"/>
    </source>
</evidence>
<feature type="domain" description="PPIase cyclophilin-type" evidence="16">
    <location>
        <begin position="6"/>
        <end position="171"/>
    </location>
</feature>
<dbReference type="InterPro" id="IPR035979">
    <property type="entry name" value="RBD_domain_sf"/>
</dbReference>
<dbReference type="PANTHER" id="PTHR45843">
    <property type="entry name" value="PEPTIDYL-PROLYL CIS-TRANS ISOMERASE-LIKE 4"/>
    <property type="match status" value="1"/>
</dbReference>
<feature type="compositionally biased region" description="Basic and acidic residues" evidence="15">
    <location>
        <begin position="388"/>
        <end position="399"/>
    </location>
</feature>
<feature type="region of interest" description="Disordered" evidence="15">
    <location>
        <begin position="388"/>
        <end position="446"/>
    </location>
</feature>
<dbReference type="InterPro" id="IPR002618">
    <property type="entry name" value="UDPGP_fam"/>
</dbReference>
<dbReference type="InterPro" id="IPR000504">
    <property type="entry name" value="RRM_dom"/>
</dbReference>